<dbReference type="PATRIC" id="fig|1265822.4.peg.531"/>
<accession>W7DRU3</accession>
<reference evidence="1 2" key="1">
    <citation type="submission" date="2012-12" db="EMBL/GenBank/DDBJ databases">
        <title>Novel taxa of Listeriaceae from agricultural environments in the United States.</title>
        <authorList>
            <person name="den Bakker H.C."/>
            <person name="Allred A."/>
            <person name="Warchocki S."/>
            <person name="Wright E.M."/>
            <person name="Burrell A."/>
            <person name="Nightingale K.K."/>
            <person name="Kephart D."/>
            <person name="Wiedmann M."/>
        </authorList>
    </citation>
    <scope>NUCLEOTIDE SEQUENCE [LARGE SCALE GENOMIC DNA]</scope>
    <source>
        <strain evidence="1 2">FSL S10-1203</strain>
    </source>
</reference>
<dbReference type="EMBL" id="AODM01000008">
    <property type="protein sequence ID" value="EUJ64386.1"/>
    <property type="molecule type" value="Genomic_DNA"/>
</dbReference>
<evidence type="ECO:0000313" key="2">
    <source>
        <dbReference type="Proteomes" id="UP000019241"/>
    </source>
</evidence>
<dbReference type="RefSeq" id="WP_052006683.1">
    <property type="nucleotide sequence ID" value="NZ_AODM01000008.1"/>
</dbReference>
<dbReference type="Pfam" id="PF13599">
    <property type="entry name" value="Pentapeptide_4"/>
    <property type="match status" value="1"/>
</dbReference>
<gene>
    <name evidence="1" type="ORF">MCOL2_02601</name>
</gene>
<sequence>MPKIIAPKIPRSLTPALEADFTDNYTKQTKFTGTFPLRETEQLVIDQSYFENVFFEGIHYPKMDLTDVRFEKSNLSNLSLYSSTLHRVSFHDCKLTGVDLSDSLLHNVHF</sequence>
<evidence type="ECO:0000313" key="1">
    <source>
        <dbReference type="EMBL" id="EUJ64386.1"/>
    </source>
</evidence>
<dbReference type="Proteomes" id="UP000019241">
    <property type="component" value="Unassembled WGS sequence"/>
</dbReference>
<dbReference type="SUPFAM" id="SSF141571">
    <property type="entry name" value="Pentapeptide repeat-like"/>
    <property type="match status" value="1"/>
</dbReference>
<proteinExistence type="predicted"/>
<protein>
    <submittedName>
        <fullName evidence="1">Quinolone resistance protein</fullName>
    </submittedName>
</protein>
<dbReference type="InterPro" id="IPR001646">
    <property type="entry name" value="5peptide_repeat"/>
</dbReference>
<organism evidence="1 2">
    <name type="scientific">Listeria fleischmannii FSL S10-1203</name>
    <dbReference type="NCBI Taxonomy" id="1265822"/>
    <lineage>
        <taxon>Bacteria</taxon>
        <taxon>Bacillati</taxon>
        <taxon>Bacillota</taxon>
        <taxon>Bacilli</taxon>
        <taxon>Bacillales</taxon>
        <taxon>Listeriaceae</taxon>
        <taxon>Listeria</taxon>
    </lineage>
</organism>
<dbReference type="Gene3D" id="2.160.20.80">
    <property type="entry name" value="E3 ubiquitin-protein ligase SopA"/>
    <property type="match status" value="1"/>
</dbReference>
<comment type="caution">
    <text evidence="1">The sequence shown here is derived from an EMBL/GenBank/DDBJ whole genome shotgun (WGS) entry which is preliminary data.</text>
</comment>
<dbReference type="AlphaFoldDB" id="W7DRU3"/>
<name>W7DRU3_9LIST</name>